<feature type="region of interest" description="Disordered" evidence="1">
    <location>
        <begin position="1"/>
        <end position="70"/>
    </location>
</feature>
<organism evidence="2">
    <name type="scientific">Mesocestoides corti</name>
    <name type="common">Flatworm</name>
    <dbReference type="NCBI Taxonomy" id="53468"/>
    <lineage>
        <taxon>Eukaryota</taxon>
        <taxon>Metazoa</taxon>
        <taxon>Spiralia</taxon>
        <taxon>Lophotrochozoa</taxon>
        <taxon>Platyhelminthes</taxon>
        <taxon>Cestoda</taxon>
        <taxon>Eucestoda</taxon>
        <taxon>Cyclophyllidea</taxon>
        <taxon>Mesocestoididae</taxon>
        <taxon>Mesocestoides</taxon>
    </lineage>
</organism>
<dbReference type="WBParaSite" id="MCU_013103-RA">
    <property type="protein sequence ID" value="MCU_013103-RA"/>
    <property type="gene ID" value="MCU_013103"/>
</dbReference>
<accession>A0A5K3FY48</accession>
<protein>
    <submittedName>
        <fullName evidence="2">Uncharacterized protein</fullName>
    </submittedName>
</protein>
<sequence length="170" mass="19278">MQSKSYFTKPNTARDNFTPKSSTSNSVSRRKPSAANALARQSRFQKRAALSATPPPSVIIKASTRGSREGGFLTEGKAAIYCVKITDQRMLASKRLAEQERRQAEDERWSVKWKIKRLVNAPSKRSIWHRNRLRQRRLACWPKSRPGRGQLASAKGLRQFITSVEEHAQG</sequence>
<evidence type="ECO:0000256" key="1">
    <source>
        <dbReference type="SAM" id="MobiDB-lite"/>
    </source>
</evidence>
<proteinExistence type="predicted"/>
<evidence type="ECO:0000313" key="2">
    <source>
        <dbReference type="WBParaSite" id="MCU_013103-RA"/>
    </source>
</evidence>
<name>A0A5K3FY48_MESCO</name>
<feature type="compositionally biased region" description="Polar residues" evidence="1">
    <location>
        <begin position="1"/>
        <end position="27"/>
    </location>
</feature>
<reference evidence="2" key="1">
    <citation type="submission" date="2019-11" db="UniProtKB">
        <authorList>
            <consortium name="WormBaseParasite"/>
        </authorList>
    </citation>
    <scope>IDENTIFICATION</scope>
</reference>
<dbReference type="AlphaFoldDB" id="A0A5K3FY48"/>